<evidence type="ECO:0000256" key="2">
    <source>
        <dbReference type="SAM" id="Phobius"/>
    </source>
</evidence>
<reference evidence="3 4" key="1">
    <citation type="journal article" date="2018" name="Nat. Ecol. Evol.">
        <title>Pezizomycetes genomes reveal the molecular basis of ectomycorrhizal truffle lifestyle.</title>
        <authorList>
            <person name="Murat C."/>
            <person name="Payen T."/>
            <person name="Noel B."/>
            <person name="Kuo A."/>
            <person name="Morin E."/>
            <person name="Chen J."/>
            <person name="Kohler A."/>
            <person name="Krizsan K."/>
            <person name="Balestrini R."/>
            <person name="Da Silva C."/>
            <person name="Montanini B."/>
            <person name="Hainaut M."/>
            <person name="Levati E."/>
            <person name="Barry K.W."/>
            <person name="Belfiori B."/>
            <person name="Cichocki N."/>
            <person name="Clum A."/>
            <person name="Dockter R.B."/>
            <person name="Fauchery L."/>
            <person name="Guy J."/>
            <person name="Iotti M."/>
            <person name="Le Tacon F."/>
            <person name="Lindquist E.A."/>
            <person name="Lipzen A."/>
            <person name="Malagnac F."/>
            <person name="Mello A."/>
            <person name="Molinier V."/>
            <person name="Miyauchi S."/>
            <person name="Poulain J."/>
            <person name="Riccioni C."/>
            <person name="Rubini A."/>
            <person name="Sitrit Y."/>
            <person name="Splivallo R."/>
            <person name="Traeger S."/>
            <person name="Wang M."/>
            <person name="Zifcakova L."/>
            <person name="Wipf D."/>
            <person name="Zambonelli A."/>
            <person name="Paolocci F."/>
            <person name="Nowrousian M."/>
            <person name="Ottonello S."/>
            <person name="Baldrian P."/>
            <person name="Spatafora J.W."/>
            <person name="Henrissat B."/>
            <person name="Nagy L.G."/>
            <person name="Aury J.M."/>
            <person name="Wincker P."/>
            <person name="Grigoriev I.V."/>
            <person name="Bonfante P."/>
            <person name="Martin F.M."/>
        </authorList>
    </citation>
    <scope>NUCLEOTIDE SEQUENCE [LARGE SCALE GENOMIC DNA]</scope>
    <source>
        <strain evidence="3 4">RN42</strain>
    </source>
</reference>
<proteinExistence type="inferred from homology"/>
<dbReference type="Gene3D" id="3.90.550.20">
    <property type="match status" value="1"/>
</dbReference>
<keyword evidence="2" id="KW-0472">Membrane</keyword>
<dbReference type="Proteomes" id="UP000275078">
    <property type="component" value="Unassembled WGS sequence"/>
</dbReference>
<dbReference type="InterPro" id="IPR007577">
    <property type="entry name" value="GlycoTrfase_DXD_sugar-bd_CS"/>
</dbReference>
<dbReference type="GO" id="GO:1901135">
    <property type="term" value="P:carbohydrate derivative metabolic process"/>
    <property type="evidence" value="ECO:0007669"/>
    <property type="project" value="UniProtKB-ARBA"/>
</dbReference>
<feature type="transmembrane region" description="Helical" evidence="2">
    <location>
        <begin position="12"/>
        <end position="35"/>
    </location>
</feature>
<keyword evidence="4" id="KW-1185">Reference proteome</keyword>
<evidence type="ECO:0000313" key="4">
    <source>
        <dbReference type="Proteomes" id="UP000275078"/>
    </source>
</evidence>
<gene>
    <name evidence="3" type="ORF">BJ508DRAFT_11926</name>
</gene>
<dbReference type="Pfam" id="PF04488">
    <property type="entry name" value="Gly_transf_sug"/>
    <property type="match status" value="1"/>
</dbReference>
<organism evidence="3 4">
    <name type="scientific">Ascobolus immersus RN42</name>
    <dbReference type="NCBI Taxonomy" id="1160509"/>
    <lineage>
        <taxon>Eukaryota</taxon>
        <taxon>Fungi</taxon>
        <taxon>Dikarya</taxon>
        <taxon>Ascomycota</taxon>
        <taxon>Pezizomycotina</taxon>
        <taxon>Pezizomycetes</taxon>
        <taxon>Pezizales</taxon>
        <taxon>Ascobolaceae</taxon>
        <taxon>Ascobolus</taxon>
    </lineage>
</organism>
<comment type="similarity">
    <text evidence="1">Belongs to the glycosyltransferase 32 family.</text>
</comment>
<dbReference type="OrthoDB" id="409543at2759"/>
<sequence>MAKSERACSYRVLVLVRNICYAIFMYSLTVGLFYVSPFTKSTHDTSKTPTKSEAAINAGLGSGTNSRLRPASLVSNINDAFLGPRPHVDSYANYTMLVERCRGSAEKLERMRKVGDCMTFLREKESEYLYIPQNPPSKQSADFPTPEEAIPASKENIGTCPGPIVHYHTYWTGPATWRVELFVKSYLYTQNLPCSRLHIWLDADTNPNAIEDMKKDKLFARFMPLVKRGDIILRAWKFPMRIPLPTLPEDQAMGKNSKKAIIPSATGETAIGDGVVRKDDGSEWLVLTPRQMTFLPVAVSDAVRFIVLHLYGGVYCDMDILMLKDMRPLLVTPEHSFAERWAAHLHPGDYNTAVMALSANSSLSSYLLRGGIRMGLNFHPRIIGRMAYKDGRSEEFVMFETALFDPIWTEFNWGREGACTIPCFKDYGQAFVGEKGAVLGGGEWDSYTGKQLETTPIHKRGQIPQNAEKIDPTKGDYNFEVDRYPPNNRTMENFFRGAFTYHIHNQWAKHPQPNSWIDVIERAQDGFFAGNRTNVYGESWHGPSIAPYDIWPEFV</sequence>
<evidence type="ECO:0000256" key="1">
    <source>
        <dbReference type="ARBA" id="ARBA00009003"/>
    </source>
</evidence>
<dbReference type="InterPro" id="IPR029044">
    <property type="entry name" value="Nucleotide-diphossugar_trans"/>
</dbReference>
<evidence type="ECO:0008006" key="5">
    <source>
        <dbReference type="Google" id="ProtNLM"/>
    </source>
</evidence>
<protein>
    <recommendedName>
        <fullName evidence="5">SnoRNA binding protein</fullName>
    </recommendedName>
</protein>
<dbReference type="AlphaFoldDB" id="A0A3N4HST3"/>
<keyword evidence="2" id="KW-0812">Transmembrane</keyword>
<dbReference type="EMBL" id="ML119752">
    <property type="protein sequence ID" value="RPA76056.1"/>
    <property type="molecule type" value="Genomic_DNA"/>
</dbReference>
<dbReference type="SUPFAM" id="SSF53448">
    <property type="entry name" value="Nucleotide-diphospho-sugar transferases"/>
    <property type="match status" value="1"/>
</dbReference>
<accession>A0A3N4HST3</accession>
<evidence type="ECO:0000313" key="3">
    <source>
        <dbReference type="EMBL" id="RPA76056.1"/>
    </source>
</evidence>
<keyword evidence="2" id="KW-1133">Transmembrane helix</keyword>
<name>A0A3N4HST3_ASCIM</name>